<keyword evidence="9" id="KW-0472">Membrane</keyword>
<keyword evidence="12" id="KW-1185">Reference proteome</keyword>
<dbReference type="OrthoDB" id="311765at2759"/>
<dbReference type="InterPro" id="IPR003439">
    <property type="entry name" value="ABC_transporter-like_ATP-bd"/>
</dbReference>
<evidence type="ECO:0000256" key="9">
    <source>
        <dbReference type="ARBA" id="ARBA00023136"/>
    </source>
</evidence>
<dbReference type="EMBL" id="CAJNDS010000012">
    <property type="protein sequence ID" value="CAE6916237.1"/>
    <property type="molecule type" value="Genomic_DNA"/>
</dbReference>
<dbReference type="Pfam" id="PF00005">
    <property type="entry name" value="ABC_tran"/>
    <property type="match status" value="1"/>
</dbReference>
<evidence type="ECO:0000256" key="8">
    <source>
        <dbReference type="ARBA" id="ARBA00022989"/>
    </source>
</evidence>
<proteinExistence type="inferred from homology"/>
<comment type="similarity">
    <text evidence="2">Belongs to the ABC transporter superfamily. ABCA family.</text>
</comment>
<dbReference type="InterPro" id="IPR056264">
    <property type="entry name" value="R2_ABCA1-4-like"/>
</dbReference>
<dbReference type="Pfam" id="PF23321">
    <property type="entry name" value="R1_ABCA1"/>
    <property type="match status" value="1"/>
</dbReference>
<evidence type="ECO:0000256" key="4">
    <source>
        <dbReference type="ARBA" id="ARBA00022692"/>
    </source>
</evidence>
<sequence length="474" mass="52036">MRFKAYTFQGGEHDSNHKFSISGGTLQVTLPAVRVLKGQLPFLMLSSFSGGVGYQTKSQHEGGGKMMRGPPEDAGVWGIDLLPNLQSDDNAGKTSTLNMLTGAVLPSGGQAFLGGYDVVQEQRKVRRLLGFCPQHDALLDRLTVREHLELFGRIKGIPSHAIKELCDQMMQDLSLSPHVDKLAMTLSGGNKRKLSLAIALMASPPLVFLDEPSTGVDPAARRLMWHVISAVSTMRRESTVILTTHNMEEAEALCSRVGIMVGGRLRCFGSNQRLKARFGQGYQLEARLCAATRGECESFVRELQLPEKLDASAVTEQCAAAGKPGRAHLIRQGCEEGYAVYDSLSREGSISALHFAEWWLFEDSAAMLNAFLERHFPGTVALERHEHNFRFRLPAQSSLGEVFRLLEESRRQLSLEDYGVSQTSLEQIFNDFAAMQQEETGPVQGLFVEGRQVQTNGAEVDARAGSVELISSPA</sequence>
<evidence type="ECO:0000256" key="7">
    <source>
        <dbReference type="ARBA" id="ARBA00022840"/>
    </source>
</evidence>
<keyword evidence="4" id="KW-0812">Transmembrane</keyword>
<evidence type="ECO:0000313" key="12">
    <source>
        <dbReference type="Proteomes" id="UP000604046"/>
    </source>
</evidence>
<comment type="caution">
    <text evidence="11">The sequence shown here is derived from an EMBL/GenBank/DDBJ whole genome shotgun (WGS) entry which is preliminary data.</text>
</comment>
<dbReference type="PANTHER" id="PTHR19229">
    <property type="entry name" value="ATP-BINDING CASSETTE TRANSPORTER SUBFAMILY A ABCA"/>
    <property type="match status" value="1"/>
</dbReference>
<reference evidence="11" key="1">
    <citation type="submission" date="2021-02" db="EMBL/GenBank/DDBJ databases">
        <authorList>
            <person name="Dougan E. K."/>
            <person name="Rhodes N."/>
            <person name="Thang M."/>
            <person name="Chan C."/>
        </authorList>
    </citation>
    <scope>NUCLEOTIDE SEQUENCE</scope>
</reference>
<dbReference type="GO" id="GO:0140359">
    <property type="term" value="F:ABC-type transporter activity"/>
    <property type="evidence" value="ECO:0007669"/>
    <property type="project" value="InterPro"/>
</dbReference>
<evidence type="ECO:0000256" key="6">
    <source>
        <dbReference type="ARBA" id="ARBA00022741"/>
    </source>
</evidence>
<gene>
    <name evidence="11" type="primary">ABCA1</name>
    <name evidence="11" type="ORF">SNAT2548_LOCUS288</name>
</gene>
<evidence type="ECO:0000256" key="3">
    <source>
        <dbReference type="ARBA" id="ARBA00022448"/>
    </source>
</evidence>
<dbReference type="Gene3D" id="3.40.50.300">
    <property type="entry name" value="P-loop containing nucleotide triphosphate hydrolases"/>
    <property type="match status" value="1"/>
</dbReference>
<accession>A0A812G9N2</accession>
<dbReference type="GO" id="GO:0005319">
    <property type="term" value="F:lipid transporter activity"/>
    <property type="evidence" value="ECO:0007669"/>
    <property type="project" value="TreeGrafter"/>
</dbReference>
<keyword evidence="8" id="KW-1133">Transmembrane helix</keyword>
<dbReference type="InterPro" id="IPR026082">
    <property type="entry name" value="ABCA"/>
</dbReference>
<keyword evidence="3" id="KW-0813">Transport</keyword>
<keyword evidence="5" id="KW-0677">Repeat</keyword>
<dbReference type="AlphaFoldDB" id="A0A812G9N2"/>
<dbReference type="GO" id="GO:0016887">
    <property type="term" value="F:ATP hydrolysis activity"/>
    <property type="evidence" value="ECO:0007669"/>
    <property type="project" value="InterPro"/>
</dbReference>
<keyword evidence="7" id="KW-0067">ATP-binding</keyword>
<dbReference type="InterPro" id="IPR027417">
    <property type="entry name" value="P-loop_NTPase"/>
</dbReference>
<dbReference type="GO" id="GO:0016020">
    <property type="term" value="C:membrane"/>
    <property type="evidence" value="ECO:0007669"/>
    <property type="project" value="UniProtKB-SubCell"/>
</dbReference>
<keyword evidence="6" id="KW-0547">Nucleotide-binding</keyword>
<evidence type="ECO:0000256" key="1">
    <source>
        <dbReference type="ARBA" id="ARBA00004141"/>
    </source>
</evidence>
<feature type="domain" description="ABC transporter" evidence="10">
    <location>
        <begin position="52"/>
        <end position="287"/>
    </location>
</feature>
<dbReference type="SUPFAM" id="SSF52540">
    <property type="entry name" value="P-loop containing nucleoside triphosphate hydrolases"/>
    <property type="match status" value="1"/>
</dbReference>
<dbReference type="CDD" id="cd03263">
    <property type="entry name" value="ABC_subfamily_A"/>
    <property type="match status" value="1"/>
</dbReference>
<protein>
    <submittedName>
        <fullName evidence="11">ABCA1 protein</fullName>
    </submittedName>
</protein>
<dbReference type="FunFam" id="3.40.50.300:FF:000335">
    <property type="entry name" value="ATP binding cassette subfamily A member 5"/>
    <property type="match status" value="1"/>
</dbReference>
<evidence type="ECO:0000256" key="5">
    <source>
        <dbReference type="ARBA" id="ARBA00022737"/>
    </source>
</evidence>
<evidence type="ECO:0000256" key="2">
    <source>
        <dbReference type="ARBA" id="ARBA00008869"/>
    </source>
</evidence>
<dbReference type="Proteomes" id="UP000604046">
    <property type="component" value="Unassembled WGS sequence"/>
</dbReference>
<evidence type="ECO:0000259" key="10">
    <source>
        <dbReference type="PROSITE" id="PS50893"/>
    </source>
</evidence>
<organism evidence="11 12">
    <name type="scientific">Symbiodinium natans</name>
    <dbReference type="NCBI Taxonomy" id="878477"/>
    <lineage>
        <taxon>Eukaryota</taxon>
        <taxon>Sar</taxon>
        <taxon>Alveolata</taxon>
        <taxon>Dinophyceae</taxon>
        <taxon>Suessiales</taxon>
        <taxon>Symbiodiniaceae</taxon>
        <taxon>Symbiodinium</taxon>
    </lineage>
</organism>
<comment type="subcellular location">
    <subcellularLocation>
        <location evidence="1">Membrane</location>
        <topology evidence="1">Multi-pass membrane protein</topology>
    </subcellularLocation>
</comment>
<dbReference type="PANTHER" id="PTHR19229:SF36">
    <property type="entry name" value="ATP-BINDING CASSETTE SUB-FAMILY A MEMBER 2"/>
    <property type="match status" value="1"/>
</dbReference>
<dbReference type="PROSITE" id="PS00211">
    <property type="entry name" value="ABC_TRANSPORTER_1"/>
    <property type="match status" value="1"/>
</dbReference>
<dbReference type="PROSITE" id="PS50893">
    <property type="entry name" value="ABC_TRANSPORTER_2"/>
    <property type="match status" value="1"/>
</dbReference>
<dbReference type="GO" id="GO:0005524">
    <property type="term" value="F:ATP binding"/>
    <property type="evidence" value="ECO:0007669"/>
    <property type="project" value="UniProtKB-KW"/>
</dbReference>
<evidence type="ECO:0000313" key="11">
    <source>
        <dbReference type="EMBL" id="CAE6916237.1"/>
    </source>
</evidence>
<name>A0A812G9N2_9DINO</name>
<dbReference type="InterPro" id="IPR017871">
    <property type="entry name" value="ABC_transporter-like_CS"/>
</dbReference>